<evidence type="ECO:0000313" key="2">
    <source>
        <dbReference type="EMBL" id="PNI84374.1"/>
    </source>
</evidence>
<dbReference type="EMBL" id="NBAG03000214">
    <property type="protein sequence ID" value="PNI84374.1"/>
    <property type="molecule type" value="Genomic_DNA"/>
</dbReference>
<accession>A0A2J8PK30</accession>
<evidence type="ECO:0000313" key="3">
    <source>
        <dbReference type="Proteomes" id="UP000236370"/>
    </source>
</evidence>
<comment type="caution">
    <text evidence="2">The sequence shown here is derived from an EMBL/GenBank/DDBJ whole genome shotgun (WGS) entry which is preliminary data.</text>
</comment>
<feature type="region of interest" description="Disordered" evidence="1">
    <location>
        <begin position="19"/>
        <end position="60"/>
    </location>
</feature>
<name>A0A2J8PK30_PANTR</name>
<sequence length="60" mass="6288">NLLTQQVTNLNLATGIINRSSASTPPTLRPIISPSGPTWSTQSDPQAPENHSSSPGSSFK</sequence>
<feature type="compositionally biased region" description="Polar residues" evidence="1">
    <location>
        <begin position="35"/>
        <end position="60"/>
    </location>
</feature>
<feature type="non-terminal residue" evidence="2">
    <location>
        <position position="1"/>
    </location>
</feature>
<organism evidence="2 3">
    <name type="scientific">Pan troglodytes</name>
    <name type="common">Chimpanzee</name>
    <dbReference type="NCBI Taxonomy" id="9598"/>
    <lineage>
        <taxon>Eukaryota</taxon>
        <taxon>Metazoa</taxon>
        <taxon>Chordata</taxon>
        <taxon>Craniata</taxon>
        <taxon>Vertebrata</taxon>
        <taxon>Euteleostomi</taxon>
        <taxon>Mammalia</taxon>
        <taxon>Eutheria</taxon>
        <taxon>Euarchontoglires</taxon>
        <taxon>Primates</taxon>
        <taxon>Haplorrhini</taxon>
        <taxon>Catarrhini</taxon>
        <taxon>Hominidae</taxon>
        <taxon>Pan</taxon>
    </lineage>
</organism>
<proteinExistence type="predicted"/>
<reference evidence="2 3" key="1">
    <citation type="submission" date="2017-12" db="EMBL/GenBank/DDBJ databases">
        <title>High-resolution comparative analysis of great ape genomes.</title>
        <authorList>
            <person name="Pollen A."/>
            <person name="Hastie A."/>
            <person name="Hormozdiari F."/>
            <person name="Dougherty M."/>
            <person name="Liu R."/>
            <person name="Chaisson M."/>
            <person name="Hoppe E."/>
            <person name="Hill C."/>
            <person name="Pang A."/>
            <person name="Hillier L."/>
            <person name="Baker C."/>
            <person name="Armstrong J."/>
            <person name="Shendure J."/>
            <person name="Paten B."/>
            <person name="Wilson R."/>
            <person name="Chao H."/>
            <person name="Schneider V."/>
            <person name="Ventura M."/>
            <person name="Kronenberg Z."/>
            <person name="Murali S."/>
            <person name="Gordon D."/>
            <person name="Cantsilieris S."/>
            <person name="Munson K."/>
            <person name="Nelson B."/>
            <person name="Raja A."/>
            <person name="Underwood J."/>
            <person name="Diekhans M."/>
            <person name="Fiddes I."/>
            <person name="Haussler D."/>
            <person name="Eichler E."/>
        </authorList>
    </citation>
    <scope>NUCLEOTIDE SEQUENCE [LARGE SCALE GENOMIC DNA]</scope>
    <source>
        <strain evidence="2">Yerkes chimp pedigree #C0471</strain>
    </source>
</reference>
<dbReference type="AlphaFoldDB" id="A0A2J8PK30"/>
<gene>
    <name evidence="2" type="ORF">CK820_G0002933</name>
</gene>
<protein>
    <submittedName>
        <fullName evidence="2">TTLL5 isoform 18</fullName>
    </submittedName>
</protein>
<dbReference type="Proteomes" id="UP000236370">
    <property type="component" value="Unassembled WGS sequence"/>
</dbReference>
<evidence type="ECO:0000256" key="1">
    <source>
        <dbReference type="SAM" id="MobiDB-lite"/>
    </source>
</evidence>